<dbReference type="Gene3D" id="1.20.140.160">
    <property type="match status" value="1"/>
</dbReference>
<keyword evidence="3" id="KW-0238">DNA-binding</keyword>
<proteinExistence type="predicted"/>
<evidence type="ECO:0000256" key="2">
    <source>
        <dbReference type="ARBA" id="ARBA00023082"/>
    </source>
</evidence>
<keyword evidence="4" id="KW-0804">Transcription</keyword>
<dbReference type="PANTHER" id="PTHR30385">
    <property type="entry name" value="SIGMA FACTOR F FLAGELLAR"/>
    <property type="match status" value="1"/>
</dbReference>
<keyword evidence="9" id="KW-1185">Reference proteome</keyword>
<dbReference type="SUPFAM" id="SSF88659">
    <property type="entry name" value="Sigma3 and sigma4 domains of RNA polymerase sigma factors"/>
    <property type="match status" value="2"/>
</dbReference>
<feature type="domain" description="RNA polymerase sigma-70 region 2" evidence="6">
    <location>
        <begin position="37"/>
        <end position="105"/>
    </location>
</feature>
<dbReference type="GO" id="GO:0016987">
    <property type="term" value="F:sigma factor activity"/>
    <property type="evidence" value="ECO:0007669"/>
    <property type="project" value="UniProtKB-KW"/>
</dbReference>
<dbReference type="InterPro" id="IPR013325">
    <property type="entry name" value="RNA_pol_sigma_r2"/>
</dbReference>
<evidence type="ECO:0000259" key="6">
    <source>
        <dbReference type="Pfam" id="PF04542"/>
    </source>
</evidence>
<dbReference type="Pfam" id="PF04542">
    <property type="entry name" value="Sigma70_r2"/>
    <property type="match status" value="1"/>
</dbReference>
<dbReference type="InterPro" id="IPR000943">
    <property type="entry name" value="RNA_pol_sigma70"/>
</dbReference>
<reference evidence="8 9" key="1">
    <citation type="submission" date="2018-04" db="EMBL/GenBank/DDBJ databases">
        <title>Altererythrobacter sp. HME9302 genome sequencing and assembly.</title>
        <authorList>
            <person name="Kang H."/>
            <person name="Kim H."/>
            <person name="Joh K."/>
        </authorList>
    </citation>
    <scope>NUCLEOTIDE SEQUENCE [LARGE SCALE GENOMIC DNA]</scope>
    <source>
        <strain evidence="8 9">HME9302</strain>
    </source>
</reference>
<dbReference type="NCBIfam" id="TIGR02937">
    <property type="entry name" value="sigma70-ECF"/>
    <property type="match status" value="1"/>
</dbReference>
<gene>
    <name evidence="8" type="ORF">HME9302_00350</name>
</gene>
<dbReference type="CDD" id="cd06171">
    <property type="entry name" value="Sigma70_r4"/>
    <property type="match status" value="1"/>
</dbReference>
<evidence type="ECO:0000256" key="5">
    <source>
        <dbReference type="SAM" id="MobiDB-lite"/>
    </source>
</evidence>
<dbReference type="GO" id="GO:0006352">
    <property type="term" value="P:DNA-templated transcription initiation"/>
    <property type="evidence" value="ECO:0007669"/>
    <property type="project" value="InterPro"/>
</dbReference>
<dbReference type="Proteomes" id="UP000253727">
    <property type="component" value="Unassembled WGS sequence"/>
</dbReference>
<dbReference type="InterPro" id="IPR013324">
    <property type="entry name" value="RNA_pol_sigma_r3/r4-like"/>
</dbReference>
<evidence type="ECO:0000259" key="7">
    <source>
        <dbReference type="Pfam" id="PF04545"/>
    </source>
</evidence>
<dbReference type="RefSeq" id="WP_230079831.1">
    <property type="nucleotide sequence ID" value="NZ_QBKA01000002.1"/>
</dbReference>
<sequence>MKHEQSQFIRPPSDRPTPAKAAYTASSADAALVEDRVRRFLPMVRRAAWHIYGNGRDGLEVEDLVQAGLIALTECARRHDAPTEDGFAAYAKIRVRGAMFDIVRKLLPDGRTAARRRRIIADARARLELQLGRAPDVAELAAQSGLSEADVILHDGAATHLVQLDGAYDDSSEAFADDTPDPFALLAEIEDSSRLAGAIAALPDRLKLVLQLYFVEELNLAEIAEVLEVSVPRVHQIKAQALKAARDLLEDG</sequence>
<keyword evidence="2" id="KW-0731">Sigma factor</keyword>
<organism evidence="8 9">
    <name type="scientific">Alteripontixanthobacter maritimus</name>
    <dbReference type="NCBI Taxonomy" id="2161824"/>
    <lineage>
        <taxon>Bacteria</taxon>
        <taxon>Pseudomonadati</taxon>
        <taxon>Pseudomonadota</taxon>
        <taxon>Alphaproteobacteria</taxon>
        <taxon>Sphingomonadales</taxon>
        <taxon>Erythrobacteraceae</taxon>
        <taxon>Alteripontixanthobacter</taxon>
    </lineage>
</organism>
<dbReference type="GO" id="GO:0003677">
    <property type="term" value="F:DNA binding"/>
    <property type="evidence" value="ECO:0007669"/>
    <property type="project" value="UniProtKB-KW"/>
</dbReference>
<dbReference type="Pfam" id="PF04545">
    <property type="entry name" value="Sigma70_r4"/>
    <property type="match status" value="1"/>
</dbReference>
<protein>
    <submittedName>
        <fullName evidence="8">RNA polymerase sigma factor FliA</fullName>
    </submittedName>
</protein>
<dbReference type="EMBL" id="QBKA01000002">
    <property type="protein sequence ID" value="RDC59165.1"/>
    <property type="molecule type" value="Genomic_DNA"/>
</dbReference>
<evidence type="ECO:0000313" key="9">
    <source>
        <dbReference type="Proteomes" id="UP000253727"/>
    </source>
</evidence>
<dbReference type="SUPFAM" id="SSF88946">
    <property type="entry name" value="Sigma2 domain of RNA polymerase sigma factors"/>
    <property type="match status" value="1"/>
</dbReference>
<accession>A0A369Q6M5</accession>
<evidence type="ECO:0000256" key="4">
    <source>
        <dbReference type="ARBA" id="ARBA00023163"/>
    </source>
</evidence>
<feature type="domain" description="RNA polymerase sigma-70 region 4" evidence="7">
    <location>
        <begin position="198"/>
        <end position="244"/>
    </location>
</feature>
<feature type="region of interest" description="Disordered" evidence="5">
    <location>
        <begin position="1"/>
        <end position="20"/>
    </location>
</feature>
<dbReference type="InterPro" id="IPR007627">
    <property type="entry name" value="RNA_pol_sigma70_r2"/>
</dbReference>
<dbReference type="AlphaFoldDB" id="A0A369Q6M5"/>
<evidence type="ECO:0000313" key="8">
    <source>
        <dbReference type="EMBL" id="RDC59165.1"/>
    </source>
</evidence>
<dbReference type="PRINTS" id="PR00046">
    <property type="entry name" value="SIGMA70FCT"/>
</dbReference>
<name>A0A369Q6M5_9SPHN</name>
<keyword evidence="1" id="KW-0805">Transcription regulation</keyword>
<comment type="caution">
    <text evidence="8">The sequence shown here is derived from an EMBL/GenBank/DDBJ whole genome shotgun (WGS) entry which is preliminary data.</text>
</comment>
<dbReference type="InterPro" id="IPR007630">
    <property type="entry name" value="RNA_pol_sigma70_r4"/>
</dbReference>
<dbReference type="InterPro" id="IPR014284">
    <property type="entry name" value="RNA_pol_sigma-70_dom"/>
</dbReference>
<evidence type="ECO:0000256" key="3">
    <source>
        <dbReference type="ARBA" id="ARBA00023125"/>
    </source>
</evidence>
<dbReference type="Gene3D" id="1.10.1740.10">
    <property type="match status" value="1"/>
</dbReference>
<evidence type="ECO:0000256" key="1">
    <source>
        <dbReference type="ARBA" id="ARBA00023015"/>
    </source>
</evidence>